<gene>
    <name evidence="2" type="ORF">AKJ09_07022</name>
</gene>
<dbReference type="PANTHER" id="PTHR30469">
    <property type="entry name" value="MULTIDRUG RESISTANCE PROTEIN MDTA"/>
    <property type="match status" value="1"/>
</dbReference>
<dbReference type="Gene3D" id="2.40.30.170">
    <property type="match status" value="1"/>
</dbReference>
<dbReference type="InterPro" id="IPR006143">
    <property type="entry name" value="RND_pump_MFP"/>
</dbReference>
<evidence type="ECO:0000313" key="2">
    <source>
        <dbReference type="EMBL" id="AKV00359.1"/>
    </source>
</evidence>
<reference evidence="2 3" key="1">
    <citation type="submission" date="2015-08" db="EMBL/GenBank/DDBJ databases">
        <authorList>
            <person name="Babu N.S."/>
            <person name="Beckwith C.J."/>
            <person name="Beseler K.G."/>
            <person name="Brison A."/>
            <person name="Carone J.V."/>
            <person name="Caskin T.P."/>
            <person name="Diamond M."/>
            <person name="Durham M.E."/>
            <person name="Foxe J.M."/>
            <person name="Go M."/>
            <person name="Henderson B.A."/>
            <person name="Jones I.B."/>
            <person name="McGettigan J.A."/>
            <person name="Micheletti S.J."/>
            <person name="Nasrallah M.E."/>
            <person name="Ortiz D."/>
            <person name="Piller C.R."/>
            <person name="Privatt S.R."/>
            <person name="Schneider S.L."/>
            <person name="Sharp S."/>
            <person name="Smith T.C."/>
            <person name="Stanton J.D."/>
            <person name="Ullery H.E."/>
            <person name="Wilson R.J."/>
            <person name="Serrano M.G."/>
            <person name="Buck G."/>
            <person name="Lee V."/>
            <person name="Wang Y."/>
            <person name="Carvalho R."/>
            <person name="Voegtly L."/>
            <person name="Shi R."/>
            <person name="Duckworth R."/>
            <person name="Johnson A."/>
            <person name="Loviza R."/>
            <person name="Walstead R."/>
            <person name="Shah Z."/>
            <person name="Kiflezghi M."/>
            <person name="Wade K."/>
            <person name="Ball S.L."/>
            <person name="Bradley K.W."/>
            <person name="Asai D.J."/>
            <person name="Bowman C.A."/>
            <person name="Russell D.A."/>
            <person name="Pope W.H."/>
            <person name="Jacobs-Sera D."/>
            <person name="Hendrix R.W."/>
            <person name="Hatfull G.F."/>
        </authorList>
    </citation>
    <scope>NUCLEOTIDE SEQUENCE [LARGE SCALE GENOMIC DNA]</scope>
    <source>
        <strain evidence="2 3">DSM 27648</strain>
    </source>
</reference>
<dbReference type="Gene3D" id="1.10.287.470">
    <property type="entry name" value="Helix hairpin bin"/>
    <property type="match status" value="1"/>
</dbReference>
<name>A0A0K1Q3Q2_9BACT</name>
<evidence type="ECO:0000256" key="1">
    <source>
        <dbReference type="ARBA" id="ARBA00009477"/>
    </source>
</evidence>
<protein>
    <submittedName>
        <fullName evidence="2">Membrane-fusion protein</fullName>
    </submittedName>
</protein>
<accession>A0A0K1Q3Q2</accession>
<dbReference type="AlphaFoldDB" id="A0A0K1Q3Q2"/>
<dbReference type="Gene3D" id="2.40.50.100">
    <property type="match status" value="1"/>
</dbReference>
<sequence>MVVCFFGLLAGGAGCSGTASKEQAPAAKRKAPETIALEAHRIPKTLSYSGTIAALRDVTLSSARGGQVETYNVEIGKPVQAGDVLVKLGASELSYASQAAAYSATQAAERTAGIKDAANLPSAIAAKAALDVASDAARRAERLHAQGSMSEQELLRIKTNEASVKAQYDAALNDARAELGRVQELRAVAGQAQAALTEKVVRAPFAGIVQERFIEIGQTAAPNAALLRLVDPSQLRVRFEVPQFDADKVVLGRGVNVIAGGVARRAQVVRSTPGLGGDANTRLVEATLAEADAALLPGARVQALLETGDDEEVVDVPVSATTQTAGLTRAWIVDGNHLTERLLTIARYDGARVLVRSGLKGGERLVKMPQPDFRIGEEVVP</sequence>
<dbReference type="Gene3D" id="2.40.420.20">
    <property type="match status" value="1"/>
</dbReference>
<dbReference type="SUPFAM" id="SSF111369">
    <property type="entry name" value="HlyD-like secretion proteins"/>
    <property type="match status" value="1"/>
</dbReference>
<dbReference type="STRING" id="1391654.AKJ09_07022"/>
<dbReference type="Proteomes" id="UP000064967">
    <property type="component" value="Chromosome"/>
</dbReference>
<dbReference type="GO" id="GO:1990281">
    <property type="term" value="C:efflux pump complex"/>
    <property type="evidence" value="ECO:0007669"/>
    <property type="project" value="TreeGrafter"/>
</dbReference>
<dbReference type="PANTHER" id="PTHR30469:SF15">
    <property type="entry name" value="HLYD FAMILY OF SECRETION PROTEINS"/>
    <property type="match status" value="1"/>
</dbReference>
<dbReference type="KEGG" id="llu:AKJ09_07022"/>
<dbReference type="GO" id="GO:0015562">
    <property type="term" value="F:efflux transmembrane transporter activity"/>
    <property type="evidence" value="ECO:0007669"/>
    <property type="project" value="TreeGrafter"/>
</dbReference>
<organism evidence="2 3">
    <name type="scientific">Labilithrix luteola</name>
    <dbReference type="NCBI Taxonomy" id="1391654"/>
    <lineage>
        <taxon>Bacteria</taxon>
        <taxon>Pseudomonadati</taxon>
        <taxon>Myxococcota</taxon>
        <taxon>Polyangia</taxon>
        <taxon>Polyangiales</taxon>
        <taxon>Labilitrichaceae</taxon>
        <taxon>Labilithrix</taxon>
    </lineage>
</organism>
<evidence type="ECO:0000313" key="3">
    <source>
        <dbReference type="Proteomes" id="UP000064967"/>
    </source>
</evidence>
<dbReference type="NCBIfam" id="TIGR01730">
    <property type="entry name" value="RND_mfp"/>
    <property type="match status" value="1"/>
</dbReference>
<comment type="similarity">
    <text evidence="1">Belongs to the membrane fusion protein (MFP) (TC 8.A.1) family.</text>
</comment>
<dbReference type="EMBL" id="CP012333">
    <property type="protein sequence ID" value="AKV00359.1"/>
    <property type="molecule type" value="Genomic_DNA"/>
</dbReference>
<keyword evidence="3" id="KW-1185">Reference proteome</keyword>
<proteinExistence type="inferred from homology"/>